<evidence type="ECO:0000313" key="1">
    <source>
        <dbReference type="EMBL" id="TWU10407.1"/>
    </source>
</evidence>
<name>A0A5C6BFJ2_9BACT</name>
<comment type="caution">
    <text evidence="1">The sequence shown here is derived from an EMBL/GenBank/DDBJ whole genome shotgun (WGS) entry which is preliminary data.</text>
</comment>
<reference evidence="1 2" key="1">
    <citation type="journal article" date="2020" name="Antonie Van Leeuwenhoek">
        <title>Rhodopirellula heiligendammensis sp. nov., Rhodopirellula pilleata sp. nov., and Rhodopirellula solitaria sp. nov. isolated from natural or artificial marine surfaces in Northern Germany and California, USA, and emended description of the genus Rhodopirellula.</title>
        <authorList>
            <person name="Kallscheuer N."/>
            <person name="Wiegand S."/>
            <person name="Jogler M."/>
            <person name="Boedeker C."/>
            <person name="Peeters S.H."/>
            <person name="Rast P."/>
            <person name="Heuer A."/>
            <person name="Jetten M.S.M."/>
            <person name="Rohde M."/>
            <person name="Jogler C."/>
        </authorList>
    </citation>
    <scope>NUCLEOTIDE SEQUENCE [LARGE SCALE GENOMIC DNA]</scope>
    <source>
        <strain evidence="1 2">Poly21</strain>
    </source>
</reference>
<dbReference type="Proteomes" id="UP000319908">
    <property type="component" value="Unassembled WGS sequence"/>
</dbReference>
<keyword evidence="2" id="KW-1185">Reference proteome</keyword>
<evidence type="ECO:0000313" key="2">
    <source>
        <dbReference type="Proteomes" id="UP000319908"/>
    </source>
</evidence>
<proteinExistence type="predicted"/>
<sequence length="104" mass="11148">MGMVGSKSAIEVYLTGDIIITTRELDVGCRDTNHVSRQVKQPLPTSGHCAITRIPPVFRHTELFSSGGLPLGPVGTGNPLGSIGRWIPSYLHLDPQLNVSLATE</sequence>
<organism evidence="1 2">
    <name type="scientific">Allorhodopirellula heiligendammensis</name>
    <dbReference type="NCBI Taxonomy" id="2714739"/>
    <lineage>
        <taxon>Bacteria</taxon>
        <taxon>Pseudomonadati</taxon>
        <taxon>Planctomycetota</taxon>
        <taxon>Planctomycetia</taxon>
        <taxon>Pirellulales</taxon>
        <taxon>Pirellulaceae</taxon>
        <taxon>Allorhodopirellula</taxon>
    </lineage>
</organism>
<protein>
    <submittedName>
        <fullName evidence="1">Uncharacterized protein</fullName>
    </submittedName>
</protein>
<dbReference type="AlphaFoldDB" id="A0A5C6BFJ2"/>
<gene>
    <name evidence="1" type="ORF">Poly21_43110</name>
</gene>
<dbReference type="EMBL" id="SJPU01000003">
    <property type="protein sequence ID" value="TWU10407.1"/>
    <property type="molecule type" value="Genomic_DNA"/>
</dbReference>
<accession>A0A5C6BFJ2</accession>